<accession>A0A7C9EZH0</accession>
<dbReference type="Pfam" id="PF02458">
    <property type="entry name" value="Transferase"/>
    <property type="match status" value="1"/>
</dbReference>
<dbReference type="AlphaFoldDB" id="A0A7C9EZH0"/>
<sequence>MAKTLVPDLAIEAAHSAIPTQMTDPKFSHKVSVHNDVDQPFDLHAVLQTRMHMVLFYKKLSNEDSGWHVGGWMKETLGRALVENPILAGRFRRSGDGGLEIVSNDNGVRCVEAQTSLSLEEFLQSKDKSEAEAELVFWNNVDEVNPQFSPLFYVQVTNFQGGGYSVGLSYNLLLIDPLLLDKFLNKWLDIHRNMAFDDEIPKIPLFYAPNFKQTIPQSTNGFTSNPSGKTSKTTMFSISTNEKLKAGDEICKYLVLLCIEEAEREHELDYQMGSNFMLITKESNGDVQVEKSYKEGIVGSLKNLKYELSHLKWEDLKTKEIAFRRENVPVDVSHWVACDALEGVVLVVISSTNEDESCMNVYVTCPNKVT</sequence>
<dbReference type="Gene3D" id="3.30.559.10">
    <property type="entry name" value="Chloramphenicol acetyltransferase-like domain"/>
    <property type="match status" value="1"/>
</dbReference>
<dbReference type="PANTHER" id="PTHR31642">
    <property type="entry name" value="TRICHOTHECENE 3-O-ACETYLTRANSFERASE"/>
    <property type="match status" value="1"/>
</dbReference>
<dbReference type="InterPro" id="IPR050317">
    <property type="entry name" value="Plant_Fungal_Acyltransferase"/>
</dbReference>
<name>A0A7C9EZH0_OPUST</name>
<organism evidence="2">
    <name type="scientific">Opuntia streptacantha</name>
    <name type="common">Prickly pear cactus</name>
    <name type="synonym">Opuntia cardona</name>
    <dbReference type="NCBI Taxonomy" id="393608"/>
    <lineage>
        <taxon>Eukaryota</taxon>
        <taxon>Viridiplantae</taxon>
        <taxon>Streptophyta</taxon>
        <taxon>Embryophyta</taxon>
        <taxon>Tracheophyta</taxon>
        <taxon>Spermatophyta</taxon>
        <taxon>Magnoliopsida</taxon>
        <taxon>eudicotyledons</taxon>
        <taxon>Gunneridae</taxon>
        <taxon>Pentapetalae</taxon>
        <taxon>Caryophyllales</taxon>
        <taxon>Cactineae</taxon>
        <taxon>Cactaceae</taxon>
        <taxon>Opuntioideae</taxon>
        <taxon>Opuntia</taxon>
    </lineage>
</organism>
<dbReference type="GO" id="GO:0016747">
    <property type="term" value="F:acyltransferase activity, transferring groups other than amino-acyl groups"/>
    <property type="evidence" value="ECO:0007669"/>
    <property type="project" value="TreeGrafter"/>
</dbReference>
<proteinExistence type="inferred from homology"/>
<dbReference type="InterPro" id="IPR023213">
    <property type="entry name" value="CAT-like_dom_sf"/>
</dbReference>
<dbReference type="PANTHER" id="PTHR31642:SF299">
    <property type="entry name" value="OS02G0653400 PROTEIN"/>
    <property type="match status" value="1"/>
</dbReference>
<protein>
    <recommendedName>
        <fullName evidence="3">Shikimate O-hydroxycinnamoyltransferase</fullName>
    </recommendedName>
</protein>
<dbReference type="EMBL" id="GISG01281876">
    <property type="protein sequence ID" value="MBA4678963.1"/>
    <property type="molecule type" value="Transcribed_RNA"/>
</dbReference>
<evidence type="ECO:0000256" key="1">
    <source>
        <dbReference type="ARBA" id="ARBA00009861"/>
    </source>
</evidence>
<reference evidence="2" key="1">
    <citation type="journal article" date="2013" name="J. Plant Res.">
        <title>Effect of fungi and light on seed germination of three Opuntia species from semiarid lands of central Mexico.</title>
        <authorList>
            <person name="Delgado-Sanchez P."/>
            <person name="Jimenez-Bremont J.F."/>
            <person name="Guerrero-Gonzalez Mde L."/>
            <person name="Flores J."/>
        </authorList>
    </citation>
    <scope>NUCLEOTIDE SEQUENCE</scope>
    <source>
        <tissue evidence="2">Cladode</tissue>
    </source>
</reference>
<evidence type="ECO:0000313" key="2">
    <source>
        <dbReference type="EMBL" id="MBA4678963.1"/>
    </source>
</evidence>
<comment type="similarity">
    <text evidence="1">Belongs to the plant acyltransferase family.</text>
</comment>
<reference evidence="2" key="2">
    <citation type="submission" date="2020-07" db="EMBL/GenBank/DDBJ databases">
        <authorList>
            <person name="Vera ALvarez R."/>
            <person name="Arias-Moreno D.M."/>
            <person name="Jimenez-Jacinto V."/>
            <person name="Jimenez-Bremont J.F."/>
            <person name="Swaminathan K."/>
            <person name="Moose S.P."/>
            <person name="Guerrero-Gonzalez M.L."/>
            <person name="Marino-Ramirez L."/>
            <person name="Landsman D."/>
            <person name="Rodriguez-Kessler M."/>
            <person name="Delgado-Sanchez P."/>
        </authorList>
    </citation>
    <scope>NUCLEOTIDE SEQUENCE</scope>
    <source>
        <tissue evidence="2">Cladode</tissue>
    </source>
</reference>
<evidence type="ECO:0008006" key="3">
    <source>
        <dbReference type="Google" id="ProtNLM"/>
    </source>
</evidence>